<dbReference type="EMBL" id="JAUTXY010000001">
    <property type="protein sequence ID" value="MEE2056658.1"/>
    <property type="molecule type" value="Genomic_DNA"/>
</dbReference>
<dbReference type="PROSITE" id="PS50977">
    <property type="entry name" value="HTH_TETR_2"/>
    <property type="match status" value="1"/>
</dbReference>
<dbReference type="Pfam" id="PF00440">
    <property type="entry name" value="TetR_N"/>
    <property type="match status" value="1"/>
</dbReference>
<evidence type="ECO:0000313" key="7">
    <source>
        <dbReference type="EMBL" id="MEE2056658.1"/>
    </source>
</evidence>
<dbReference type="InterPro" id="IPR054129">
    <property type="entry name" value="DesT_TetR_C"/>
</dbReference>
<gene>
    <name evidence="7" type="ORF">Q7514_03855</name>
</gene>
<feature type="compositionally biased region" description="Pro residues" evidence="5">
    <location>
        <begin position="1"/>
        <end position="12"/>
    </location>
</feature>
<reference evidence="7 8" key="1">
    <citation type="submission" date="2023-07" db="EMBL/GenBank/DDBJ databases">
        <authorList>
            <person name="Girao M."/>
            <person name="Carvalho M.F."/>
        </authorList>
    </citation>
    <scope>NUCLEOTIDE SEQUENCE [LARGE SCALE GENOMIC DNA]</scope>
    <source>
        <strain evidence="7 8">YIM65754</strain>
    </source>
</reference>
<organism evidence="7 8">
    <name type="scientific">Rhodococcus artemisiae</name>
    <dbReference type="NCBI Taxonomy" id="714159"/>
    <lineage>
        <taxon>Bacteria</taxon>
        <taxon>Bacillati</taxon>
        <taxon>Actinomycetota</taxon>
        <taxon>Actinomycetes</taxon>
        <taxon>Mycobacteriales</taxon>
        <taxon>Nocardiaceae</taxon>
        <taxon>Rhodococcus</taxon>
    </lineage>
</organism>
<evidence type="ECO:0000256" key="1">
    <source>
        <dbReference type="ARBA" id="ARBA00023015"/>
    </source>
</evidence>
<dbReference type="Gene3D" id="1.10.357.10">
    <property type="entry name" value="Tetracycline Repressor, domain 2"/>
    <property type="match status" value="1"/>
</dbReference>
<keyword evidence="1" id="KW-0805">Transcription regulation</keyword>
<name>A0ABU7L574_9NOCA</name>
<evidence type="ECO:0000256" key="2">
    <source>
        <dbReference type="ARBA" id="ARBA00023125"/>
    </source>
</evidence>
<proteinExistence type="predicted"/>
<feature type="region of interest" description="Disordered" evidence="5">
    <location>
        <begin position="1"/>
        <end position="22"/>
    </location>
</feature>
<evidence type="ECO:0000256" key="5">
    <source>
        <dbReference type="SAM" id="MobiDB-lite"/>
    </source>
</evidence>
<feature type="domain" description="HTH tetR-type" evidence="6">
    <location>
        <begin position="21"/>
        <end position="81"/>
    </location>
</feature>
<comment type="caution">
    <text evidence="7">The sequence shown here is derived from an EMBL/GenBank/DDBJ whole genome shotgun (WGS) entry which is preliminary data.</text>
</comment>
<keyword evidence="8" id="KW-1185">Reference proteome</keyword>
<dbReference type="SUPFAM" id="SSF46689">
    <property type="entry name" value="Homeodomain-like"/>
    <property type="match status" value="1"/>
</dbReference>
<dbReference type="PANTHER" id="PTHR47752">
    <property type="entry name" value="HTH-TYPE TRANSCRIPTIONAL REPRESSOR FABR"/>
    <property type="match status" value="1"/>
</dbReference>
<feature type="DNA-binding region" description="H-T-H motif" evidence="4">
    <location>
        <begin position="44"/>
        <end position="63"/>
    </location>
</feature>
<dbReference type="PRINTS" id="PR00455">
    <property type="entry name" value="HTHTETR"/>
</dbReference>
<protein>
    <submittedName>
        <fullName evidence="7">TetR family transcriptional regulator</fullName>
    </submittedName>
</protein>
<keyword evidence="3" id="KW-0804">Transcription</keyword>
<dbReference type="PANTHER" id="PTHR47752:SF1">
    <property type="entry name" value="HTH-TYPE TRANSCRIPTIONAL REPRESSOR FABR"/>
    <property type="match status" value="1"/>
</dbReference>
<keyword evidence="2 4" id="KW-0238">DNA-binding</keyword>
<dbReference type="InterPro" id="IPR009057">
    <property type="entry name" value="Homeodomain-like_sf"/>
</dbReference>
<evidence type="ECO:0000313" key="8">
    <source>
        <dbReference type="Proteomes" id="UP001336020"/>
    </source>
</evidence>
<evidence type="ECO:0000256" key="3">
    <source>
        <dbReference type="ARBA" id="ARBA00023163"/>
    </source>
</evidence>
<dbReference type="Proteomes" id="UP001336020">
    <property type="component" value="Unassembled WGS sequence"/>
</dbReference>
<dbReference type="InterPro" id="IPR001647">
    <property type="entry name" value="HTH_TetR"/>
</dbReference>
<dbReference type="Pfam" id="PF21943">
    <property type="entry name" value="TetR_C_46"/>
    <property type="match status" value="1"/>
</dbReference>
<dbReference type="InterPro" id="IPR050692">
    <property type="entry name" value="HTH_transcr_repressor_FabR"/>
</dbReference>
<sequence>MPVAPAPQPAPEPTSRAERKERTRQAILDAALELSSDRSFASVSLREVARAVGIVPTAFYRHFASMEELGVALADDTMRLLRSVLRDARRNPGPSNAQASLAALLGQVRDHELAFRFLARERHGGHPAVARAFTVELRLLTRELAVDLARIPQLAAWNTDDLEMAANLLVTSMFEVVLDLLAVAPGRAAETEVLTRGEKQMRLIMLGMAAWNPLHD</sequence>
<evidence type="ECO:0000259" key="6">
    <source>
        <dbReference type="PROSITE" id="PS50977"/>
    </source>
</evidence>
<evidence type="ECO:0000256" key="4">
    <source>
        <dbReference type="PROSITE-ProRule" id="PRU00335"/>
    </source>
</evidence>
<dbReference type="RefSeq" id="WP_330131896.1">
    <property type="nucleotide sequence ID" value="NZ_JAUTXY010000001.1"/>
</dbReference>
<dbReference type="Gene3D" id="1.10.10.60">
    <property type="entry name" value="Homeodomain-like"/>
    <property type="match status" value="1"/>
</dbReference>
<accession>A0ABU7L574</accession>